<sequence length="211" mass="24124">MKLGAKFLALVACYFLTTSNGFSQGSSTVHDIKRVAFSLNLVDAALERLKHRVRYDGRYVAIPFPWGDVPKNIGVCTDVVVRAYRKLGIDLQERVFHDMRQSFSQYPNLPKWNRVQADPNIDHRRVLNLRVFFARNGSALPITNRANDYLPGDLVTWDIMPGMPHIGIVTNKVSYDKKRPLIVHNIGKGPKLEDVLFTMKITGHYRYQPDL</sequence>
<protein>
    <recommendedName>
        <fullName evidence="4">DUF1287 domain-containing protein</fullName>
    </recommendedName>
</protein>
<dbReference type="PIRSF" id="PIRSF011444">
    <property type="entry name" value="DUF1287"/>
    <property type="match status" value="1"/>
</dbReference>
<evidence type="ECO:0008006" key="4">
    <source>
        <dbReference type="Google" id="ProtNLM"/>
    </source>
</evidence>
<keyword evidence="3" id="KW-1185">Reference proteome</keyword>
<evidence type="ECO:0000256" key="1">
    <source>
        <dbReference type="SAM" id="SignalP"/>
    </source>
</evidence>
<dbReference type="OrthoDB" id="114026at2"/>
<evidence type="ECO:0000313" key="3">
    <source>
        <dbReference type="Proteomes" id="UP000294887"/>
    </source>
</evidence>
<name>A0A4R1F400_9GAMM</name>
<feature type="chain" id="PRO_5020922603" description="DUF1287 domain-containing protein" evidence="1">
    <location>
        <begin position="24"/>
        <end position="211"/>
    </location>
</feature>
<organism evidence="2 3">
    <name type="scientific">Cocleimonas flava</name>
    <dbReference type="NCBI Taxonomy" id="634765"/>
    <lineage>
        <taxon>Bacteria</taxon>
        <taxon>Pseudomonadati</taxon>
        <taxon>Pseudomonadota</taxon>
        <taxon>Gammaproteobacteria</taxon>
        <taxon>Thiotrichales</taxon>
        <taxon>Thiotrichaceae</taxon>
        <taxon>Cocleimonas</taxon>
    </lineage>
</organism>
<reference evidence="2 3" key="1">
    <citation type="submission" date="2019-03" db="EMBL/GenBank/DDBJ databases">
        <title>Genomic Encyclopedia of Type Strains, Phase IV (KMG-IV): sequencing the most valuable type-strain genomes for metagenomic binning, comparative biology and taxonomic classification.</title>
        <authorList>
            <person name="Goeker M."/>
        </authorList>
    </citation>
    <scope>NUCLEOTIDE SEQUENCE [LARGE SCALE GENOMIC DNA]</scope>
    <source>
        <strain evidence="2 3">DSM 24830</strain>
    </source>
</reference>
<feature type="signal peptide" evidence="1">
    <location>
        <begin position="1"/>
        <end position="23"/>
    </location>
</feature>
<accession>A0A4R1F400</accession>
<dbReference type="Pfam" id="PF06940">
    <property type="entry name" value="DUF1287"/>
    <property type="match status" value="1"/>
</dbReference>
<gene>
    <name evidence="2" type="ORF">EV695_1692</name>
</gene>
<dbReference type="InterPro" id="IPR009706">
    <property type="entry name" value="DUF1287"/>
</dbReference>
<dbReference type="Proteomes" id="UP000294887">
    <property type="component" value="Unassembled WGS sequence"/>
</dbReference>
<keyword evidence="1" id="KW-0732">Signal</keyword>
<dbReference type="AlphaFoldDB" id="A0A4R1F400"/>
<evidence type="ECO:0000313" key="2">
    <source>
        <dbReference type="EMBL" id="TCJ87189.1"/>
    </source>
</evidence>
<proteinExistence type="predicted"/>
<dbReference type="RefSeq" id="WP_131905484.1">
    <property type="nucleotide sequence ID" value="NZ_BAAAFU010000004.1"/>
</dbReference>
<comment type="caution">
    <text evidence="2">The sequence shown here is derived from an EMBL/GenBank/DDBJ whole genome shotgun (WGS) entry which is preliminary data.</text>
</comment>
<dbReference type="EMBL" id="SMFQ01000003">
    <property type="protein sequence ID" value="TCJ87189.1"/>
    <property type="molecule type" value="Genomic_DNA"/>
</dbReference>